<gene>
    <name evidence="1" type="ORF">RSA3_13160</name>
</gene>
<accession>A0A147F5N0</accession>
<protein>
    <submittedName>
        <fullName evidence="1">Uncharacterized protein</fullName>
    </submittedName>
</protein>
<evidence type="ECO:0000313" key="2">
    <source>
        <dbReference type="Proteomes" id="UP000072189"/>
    </source>
</evidence>
<dbReference type="Proteomes" id="UP000072189">
    <property type="component" value="Unassembled WGS sequence"/>
</dbReference>
<comment type="caution">
    <text evidence="1">The sequence shown here is derived from an EMBL/GenBank/DDBJ whole genome shotgun (WGS) entry which is preliminary data.</text>
</comment>
<dbReference type="EMBL" id="LDRV01000085">
    <property type="protein sequence ID" value="KTS09556.1"/>
    <property type="molecule type" value="Genomic_DNA"/>
</dbReference>
<organism evidence="1 2">
    <name type="scientific">Microbacterium testaceum</name>
    <name type="common">Aureobacterium testaceum</name>
    <name type="synonym">Brevibacterium testaceum</name>
    <dbReference type="NCBI Taxonomy" id="2033"/>
    <lineage>
        <taxon>Bacteria</taxon>
        <taxon>Bacillati</taxon>
        <taxon>Actinomycetota</taxon>
        <taxon>Actinomycetes</taxon>
        <taxon>Micrococcales</taxon>
        <taxon>Microbacteriaceae</taxon>
        <taxon>Microbacterium</taxon>
    </lineage>
</organism>
<dbReference type="AlphaFoldDB" id="A0A147F5N0"/>
<proteinExistence type="predicted"/>
<reference evidence="1 2" key="1">
    <citation type="journal article" date="2016" name="Front. Microbiol.">
        <title>Genomic Resource of Rice Seed Associated Bacteria.</title>
        <authorList>
            <person name="Midha S."/>
            <person name="Bansal K."/>
            <person name="Sharma S."/>
            <person name="Kumar N."/>
            <person name="Patil P.P."/>
            <person name="Chaudhry V."/>
            <person name="Patil P.B."/>
        </authorList>
    </citation>
    <scope>NUCLEOTIDE SEQUENCE [LARGE SCALE GENOMIC DNA]</scope>
    <source>
        <strain evidence="1 2">RSA3</strain>
    </source>
</reference>
<dbReference type="PATRIC" id="fig|2033.7.peg.3439"/>
<evidence type="ECO:0000313" key="1">
    <source>
        <dbReference type="EMBL" id="KTS09556.1"/>
    </source>
</evidence>
<name>A0A147F5N0_MICTE</name>
<sequence length="378" mass="39982">MSAALGHGNAHDRRMTASAAPPVVERLDDYLHRRSRSGIPLSPGEVVTLAVGVLRGCHHAEDRSHRGFWALTARGCPTLVDEGEGEGDDILAETARVLARLADMTDRDGRPLVERARETVLTHPPRAWEEGERRLFAWADPVPLVLGPLAPIAAVETGPREASAPSPSGLLAVVDADVATMVAEAVRDVREKLRRVRHLRWITFGTVAVATALVLGLLLPSSAPASIPAGDPGPSATAWANEEIPDATPPATPTPTGHPTVLELGGSTHLLDVPTRTPAPSETSADGEIVAAARALLESYAACAGEAGCEQRLREGRAAGDDETPMDPAVADIALVDDFGGLAVVRLDDGGRRQYVTLVRDKDRWLVRAVRSGTDQPS</sequence>